<dbReference type="EMBL" id="JAPMUA010000003">
    <property type="protein sequence ID" value="MDG3586310.1"/>
    <property type="molecule type" value="Genomic_DNA"/>
</dbReference>
<keyword evidence="2" id="KW-0186">Copper</keyword>
<feature type="domain" description="Thioredoxin" evidence="4">
    <location>
        <begin position="51"/>
        <end position="225"/>
    </location>
</feature>
<evidence type="ECO:0000259" key="4">
    <source>
        <dbReference type="PROSITE" id="PS51352"/>
    </source>
</evidence>
<comment type="similarity">
    <text evidence="1">Belongs to the SCO1/2 family.</text>
</comment>
<dbReference type="SUPFAM" id="SSF52833">
    <property type="entry name" value="Thioredoxin-like"/>
    <property type="match status" value="1"/>
</dbReference>
<dbReference type="InterPro" id="IPR003782">
    <property type="entry name" value="SCO1/SenC"/>
</dbReference>
<feature type="transmembrane region" description="Helical" evidence="3">
    <location>
        <begin position="6"/>
        <end position="25"/>
    </location>
</feature>
<dbReference type="CDD" id="cd02968">
    <property type="entry name" value="SCO"/>
    <property type="match status" value="1"/>
</dbReference>
<comment type="caution">
    <text evidence="5">The sequence shown here is derived from an EMBL/GenBank/DDBJ whole genome shotgun (WGS) entry which is preliminary data.</text>
</comment>
<sequence>MKNKSYILIGFVILVFGIIFIPEIVNRIKTGTVVDGDRHSVGMKKANAEDLLTMGKVPSFKFIDQHKDTITNEDYKGKVYVVEFFFTTCPSICPIMNANMVKLQNKFKNQEDFAIASFTINPENDTPEVLKEYADRYGVTNPNWHMMTGDMTKIYALSNTGFNLFAGQDESVNGGFEHSGLFALIDRKGNIRSRADEFGNPIVYYDGTTDEGVKMIEQDIEALLKSK</sequence>
<evidence type="ECO:0000256" key="1">
    <source>
        <dbReference type="ARBA" id="ARBA00010996"/>
    </source>
</evidence>
<organism evidence="5 6">
    <name type="scientific">Galbibacter pacificus</name>
    <dbReference type="NCBI Taxonomy" id="2996052"/>
    <lineage>
        <taxon>Bacteria</taxon>
        <taxon>Pseudomonadati</taxon>
        <taxon>Bacteroidota</taxon>
        <taxon>Flavobacteriia</taxon>
        <taxon>Flavobacteriales</taxon>
        <taxon>Flavobacteriaceae</taxon>
        <taxon>Galbibacter</taxon>
    </lineage>
</organism>
<name>A0ABT6FSS4_9FLAO</name>
<dbReference type="RefSeq" id="WP_277899784.1">
    <property type="nucleotide sequence ID" value="NZ_JAPMUA010000003.1"/>
</dbReference>
<keyword evidence="3" id="KW-0812">Transmembrane</keyword>
<proteinExistence type="inferred from homology"/>
<keyword evidence="6" id="KW-1185">Reference proteome</keyword>
<reference evidence="5" key="1">
    <citation type="submission" date="2022-11" db="EMBL/GenBank/DDBJ databases">
        <title>High-quality draft genome sequence of Galbibacter sp. strain CMA-7.</title>
        <authorList>
            <person name="Wei L."/>
            <person name="Dong C."/>
            <person name="Shao Z."/>
        </authorList>
    </citation>
    <scope>NUCLEOTIDE SEQUENCE</scope>
    <source>
        <strain evidence="5">CMA-7</strain>
    </source>
</reference>
<dbReference type="PANTHER" id="PTHR12151:SF25">
    <property type="entry name" value="LINALOOL DEHYDRATASE_ISOMERASE DOMAIN-CONTAINING PROTEIN"/>
    <property type="match status" value="1"/>
</dbReference>
<keyword evidence="3" id="KW-0472">Membrane</keyword>
<evidence type="ECO:0000256" key="2">
    <source>
        <dbReference type="ARBA" id="ARBA00023008"/>
    </source>
</evidence>
<gene>
    <name evidence="5" type="ORF">OSR52_10545</name>
</gene>
<dbReference type="PANTHER" id="PTHR12151">
    <property type="entry name" value="ELECTRON TRANSPORT PROTIN SCO1/SENC FAMILY MEMBER"/>
    <property type="match status" value="1"/>
</dbReference>
<evidence type="ECO:0000313" key="6">
    <source>
        <dbReference type="Proteomes" id="UP001153642"/>
    </source>
</evidence>
<dbReference type="Gene3D" id="3.40.30.10">
    <property type="entry name" value="Glutaredoxin"/>
    <property type="match status" value="1"/>
</dbReference>
<dbReference type="PROSITE" id="PS51352">
    <property type="entry name" value="THIOREDOXIN_2"/>
    <property type="match status" value="1"/>
</dbReference>
<dbReference type="Proteomes" id="UP001153642">
    <property type="component" value="Unassembled WGS sequence"/>
</dbReference>
<evidence type="ECO:0000313" key="5">
    <source>
        <dbReference type="EMBL" id="MDG3586310.1"/>
    </source>
</evidence>
<keyword evidence="3" id="KW-1133">Transmembrane helix</keyword>
<evidence type="ECO:0000256" key="3">
    <source>
        <dbReference type="SAM" id="Phobius"/>
    </source>
</evidence>
<dbReference type="InterPro" id="IPR036249">
    <property type="entry name" value="Thioredoxin-like_sf"/>
</dbReference>
<protein>
    <submittedName>
        <fullName evidence="5">SCO family protein</fullName>
    </submittedName>
</protein>
<accession>A0ABT6FSS4</accession>
<dbReference type="Pfam" id="PF02630">
    <property type="entry name" value="SCO1-SenC"/>
    <property type="match status" value="1"/>
</dbReference>
<dbReference type="InterPro" id="IPR013766">
    <property type="entry name" value="Thioredoxin_domain"/>
</dbReference>